<sequence>WDEKALEMVMNIIHGYTANVPANISLEMLANIAVIVDHFQCHQTVKPFADTWISRLKESFPTCYGQSLVLRLYISWVFLDSFDFAAFTAMVIRESRGPMHTLGLPIPKSII</sequence>
<comment type="caution">
    <text evidence="1">The sequence shown here is derived from an EMBL/GenBank/DDBJ whole genome shotgun (WGS) entry which is preliminary data.</text>
</comment>
<organism evidence="1 2">
    <name type="scientific">Hypocrea virens (strain Gv29-8 / FGSC 10586)</name>
    <name type="common">Gliocladium virens</name>
    <name type="synonym">Trichoderma virens</name>
    <dbReference type="NCBI Taxonomy" id="413071"/>
    <lineage>
        <taxon>Eukaryota</taxon>
        <taxon>Fungi</taxon>
        <taxon>Dikarya</taxon>
        <taxon>Ascomycota</taxon>
        <taxon>Pezizomycotina</taxon>
        <taxon>Sordariomycetes</taxon>
        <taxon>Hypocreomycetidae</taxon>
        <taxon>Hypocreales</taxon>
        <taxon>Hypocreaceae</taxon>
        <taxon>Trichoderma</taxon>
    </lineage>
</organism>
<keyword evidence="2" id="KW-1185">Reference proteome</keyword>
<dbReference type="HOGENOM" id="CLU_2164365_0_0_1"/>
<dbReference type="GeneID" id="25787186"/>
<proteinExistence type="predicted"/>
<dbReference type="EMBL" id="ABDF02000088">
    <property type="protein sequence ID" value="EHK17412.1"/>
    <property type="molecule type" value="Genomic_DNA"/>
</dbReference>
<evidence type="ECO:0000313" key="2">
    <source>
        <dbReference type="Proteomes" id="UP000007115"/>
    </source>
</evidence>
<dbReference type="Proteomes" id="UP000007115">
    <property type="component" value="Unassembled WGS sequence"/>
</dbReference>
<dbReference type="RefSeq" id="XP_013951615.1">
    <property type="nucleotide sequence ID" value="XM_014096140.1"/>
</dbReference>
<feature type="non-terminal residue" evidence="1">
    <location>
        <position position="111"/>
    </location>
</feature>
<dbReference type="STRING" id="413071.G9N6R1"/>
<accession>G9N6R1</accession>
<evidence type="ECO:0000313" key="1">
    <source>
        <dbReference type="EMBL" id="EHK17412.1"/>
    </source>
</evidence>
<gene>
    <name evidence="1" type="ORF">TRIVIDRAFT_121135</name>
</gene>
<dbReference type="InParanoid" id="G9N6R1"/>
<reference evidence="1 2" key="1">
    <citation type="journal article" date="2011" name="Genome Biol.">
        <title>Comparative genome sequence analysis underscores mycoparasitism as the ancestral life style of Trichoderma.</title>
        <authorList>
            <person name="Kubicek C.P."/>
            <person name="Herrera-Estrella A."/>
            <person name="Seidl-Seiboth V."/>
            <person name="Martinez D.A."/>
            <person name="Druzhinina I.S."/>
            <person name="Thon M."/>
            <person name="Zeilinger S."/>
            <person name="Casas-Flores S."/>
            <person name="Horwitz B.A."/>
            <person name="Mukherjee P.K."/>
            <person name="Mukherjee M."/>
            <person name="Kredics L."/>
            <person name="Alcaraz L.D."/>
            <person name="Aerts A."/>
            <person name="Antal Z."/>
            <person name="Atanasova L."/>
            <person name="Cervantes-Badillo M.G."/>
            <person name="Challacombe J."/>
            <person name="Chertkov O."/>
            <person name="McCluskey K."/>
            <person name="Coulpier F."/>
            <person name="Deshpande N."/>
            <person name="von Doehren H."/>
            <person name="Ebbole D.J."/>
            <person name="Esquivel-Naranjo E.U."/>
            <person name="Fekete E."/>
            <person name="Flipphi M."/>
            <person name="Glaser F."/>
            <person name="Gomez-Rodriguez E.Y."/>
            <person name="Gruber S."/>
            <person name="Han C."/>
            <person name="Henrissat B."/>
            <person name="Hermosa R."/>
            <person name="Hernandez-Onate M."/>
            <person name="Karaffa L."/>
            <person name="Kosti I."/>
            <person name="Le Crom S."/>
            <person name="Lindquist E."/>
            <person name="Lucas S."/>
            <person name="Luebeck M."/>
            <person name="Luebeck P.S."/>
            <person name="Margeot A."/>
            <person name="Metz B."/>
            <person name="Misra M."/>
            <person name="Nevalainen H."/>
            <person name="Omann M."/>
            <person name="Packer N."/>
            <person name="Perrone G."/>
            <person name="Uresti-Rivera E.E."/>
            <person name="Salamov A."/>
            <person name="Schmoll M."/>
            <person name="Seiboth B."/>
            <person name="Shapiro H."/>
            <person name="Sukno S."/>
            <person name="Tamayo-Ramos J.A."/>
            <person name="Tisch D."/>
            <person name="Wiest A."/>
            <person name="Wilkinson H.H."/>
            <person name="Zhang M."/>
            <person name="Coutinho P.M."/>
            <person name="Kenerley C.M."/>
            <person name="Monte E."/>
            <person name="Baker S.E."/>
            <person name="Grigoriev I.V."/>
        </authorList>
    </citation>
    <scope>NUCLEOTIDE SEQUENCE [LARGE SCALE GENOMIC DNA]</scope>
    <source>
        <strain evidence="2">Gv29-8 / FGSC 10586</strain>
    </source>
</reference>
<dbReference type="AlphaFoldDB" id="G9N6R1"/>
<dbReference type="OrthoDB" id="5326346at2759"/>
<protein>
    <submittedName>
        <fullName evidence="1">Uncharacterized protein</fullName>
    </submittedName>
</protein>
<feature type="non-terminal residue" evidence="1">
    <location>
        <position position="1"/>
    </location>
</feature>
<name>G9N6R1_HYPVG</name>
<dbReference type="VEuPathDB" id="FungiDB:TRIVIDRAFT_121135"/>